<organism evidence="1 2">
    <name type="scientific">Plantimonas leprariae</name>
    <dbReference type="NCBI Taxonomy" id="2615207"/>
    <lineage>
        <taxon>Bacteria</taxon>
        <taxon>Pseudomonadati</taxon>
        <taxon>Pseudomonadota</taxon>
        <taxon>Alphaproteobacteria</taxon>
        <taxon>Hyphomicrobiales</taxon>
        <taxon>Aurantimonadaceae</taxon>
        <taxon>Plantimonas</taxon>
    </lineage>
</organism>
<dbReference type="EMBL" id="VZDO01000002">
    <property type="protein sequence ID" value="KAB0682028.1"/>
    <property type="molecule type" value="Genomic_DNA"/>
</dbReference>
<gene>
    <name evidence="1" type="ORF">F6X38_04285</name>
</gene>
<reference evidence="1 2" key="1">
    <citation type="submission" date="2019-09" db="EMBL/GenBank/DDBJ databases">
        <title>YIM 132180 draft genome.</title>
        <authorList>
            <person name="Zhang K."/>
        </authorList>
    </citation>
    <scope>NUCLEOTIDE SEQUENCE [LARGE SCALE GENOMIC DNA]</scope>
    <source>
        <strain evidence="1 2">YIM 132180</strain>
    </source>
</reference>
<proteinExistence type="predicted"/>
<name>A0A7V7PSJ0_9HYPH</name>
<sequence>MADMQRPFSRAEINANAELDPLADVPTDLHDALQPYLRLADTYGRQSAEQIFTVRPPPWADGESEVIVGHMVQSFDKLLRDNLDDLPDYIFAAIGRKALQSFMDRLGVLYDASGSGPKHRRPQ</sequence>
<dbReference type="RefSeq" id="WP_150968288.1">
    <property type="nucleotide sequence ID" value="NZ_VZDO01000002.1"/>
</dbReference>
<dbReference type="Proteomes" id="UP000432089">
    <property type="component" value="Unassembled WGS sequence"/>
</dbReference>
<evidence type="ECO:0000313" key="1">
    <source>
        <dbReference type="EMBL" id="KAB0682028.1"/>
    </source>
</evidence>
<comment type="caution">
    <text evidence="1">The sequence shown here is derived from an EMBL/GenBank/DDBJ whole genome shotgun (WGS) entry which is preliminary data.</text>
</comment>
<accession>A0A7V7PSJ0</accession>
<dbReference type="AlphaFoldDB" id="A0A7V7PSJ0"/>
<evidence type="ECO:0000313" key="2">
    <source>
        <dbReference type="Proteomes" id="UP000432089"/>
    </source>
</evidence>
<keyword evidence="2" id="KW-1185">Reference proteome</keyword>
<protein>
    <submittedName>
        <fullName evidence="1">Uncharacterized protein</fullName>
    </submittedName>
</protein>